<dbReference type="AlphaFoldDB" id="A0A0R0JFT6"/>
<reference evidence="1" key="3">
    <citation type="submission" date="2018-07" db="EMBL/GenBank/DDBJ databases">
        <title>WGS assembly of Glycine max.</title>
        <authorList>
            <person name="Schmutz J."/>
            <person name="Cannon S."/>
            <person name="Schlueter J."/>
            <person name="Ma J."/>
            <person name="Mitros T."/>
            <person name="Nelson W."/>
            <person name="Hyten D."/>
            <person name="Song Q."/>
            <person name="Thelen J."/>
            <person name="Cheng J."/>
            <person name="Xu D."/>
            <person name="Hellsten U."/>
            <person name="May G."/>
            <person name="Yu Y."/>
            <person name="Sakurai T."/>
            <person name="Umezawa T."/>
            <person name="Bhattacharyya M."/>
            <person name="Sandhu D."/>
            <person name="Valliyodan B."/>
            <person name="Lindquist E."/>
            <person name="Peto M."/>
            <person name="Grant D."/>
            <person name="Shu S."/>
            <person name="Goodstein D."/>
            <person name="Barry K."/>
            <person name="Futrell-Griggs M."/>
            <person name="Abernathy B."/>
            <person name="Du J."/>
            <person name="Tian Z."/>
            <person name="Zhu L."/>
            <person name="Gill N."/>
            <person name="Joshi T."/>
            <person name="Libault M."/>
            <person name="Sethuraman A."/>
            <person name="Zhang X."/>
            <person name="Shinozaki K."/>
            <person name="Nguyen H."/>
            <person name="Wing R."/>
            <person name="Cregan P."/>
            <person name="Specht J."/>
            <person name="Grimwood J."/>
            <person name="Rokhsar D."/>
            <person name="Stacey G."/>
            <person name="Shoemaker R."/>
            <person name="Jackson S."/>
        </authorList>
    </citation>
    <scope>NUCLEOTIDE SEQUENCE</scope>
    <source>
        <tissue evidence="1">Callus</tissue>
    </source>
</reference>
<name>A0A0R0JFT6_SOYBN</name>
<sequence>MFRITTGSPLKILLFLANHIFQQVACQKRCFILRALKLLAIETICVYSCLIFCGQTKSIPSHLKIYFQMLSAVGQCRNR</sequence>
<protein>
    <submittedName>
        <fullName evidence="1 2">Uncharacterized protein</fullName>
    </submittedName>
</protein>
<dbReference type="InParanoid" id="A0A0R0JFT6"/>
<gene>
    <name evidence="1" type="ORF">GLYMA_06G120000</name>
</gene>
<dbReference type="EMBL" id="CM000839">
    <property type="protein sequence ID" value="KRH53338.1"/>
    <property type="molecule type" value="Genomic_DNA"/>
</dbReference>
<evidence type="ECO:0000313" key="2">
    <source>
        <dbReference type="EnsemblPlants" id="KRH53338"/>
    </source>
</evidence>
<dbReference type="Gramene" id="KRH53338">
    <property type="protein sequence ID" value="KRH53338"/>
    <property type="gene ID" value="GLYMA_06G120000"/>
</dbReference>
<keyword evidence="3" id="KW-1185">Reference proteome</keyword>
<dbReference type="Proteomes" id="UP000008827">
    <property type="component" value="Chromosome 6"/>
</dbReference>
<evidence type="ECO:0000313" key="3">
    <source>
        <dbReference type="Proteomes" id="UP000008827"/>
    </source>
</evidence>
<reference evidence="2" key="2">
    <citation type="submission" date="2018-02" db="UniProtKB">
        <authorList>
            <consortium name="EnsemblPlants"/>
        </authorList>
    </citation>
    <scope>IDENTIFICATION</scope>
    <source>
        <strain evidence="2">Williams 82</strain>
    </source>
</reference>
<evidence type="ECO:0000313" key="1">
    <source>
        <dbReference type="EMBL" id="KRH53338.1"/>
    </source>
</evidence>
<dbReference type="EnsemblPlants" id="KRH53338">
    <property type="protein sequence ID" value="KRH53338"/>
    <property type="gene ID" value="GLYMA_06G120000"/>
</dbReference>
<reference evidence="1 2" key="1">
    <citation type="journal article" date="2010" name="Nature">
        <title>Genome sequence of the palaeopolyploid soybean.</title>
        <authorList>
            <person name="Schmutz J."/>
            <person name="Cannon S.B."/>
            <person name="Schlueter J."/>
            <person name="Ma J."/>
            <person name="Mitros T."/>
            <person name="Nelson W."/>
            <person name="Hyten D.L."/>
            <person name="Song Q."/>
            <person name="Thelen J.J."/>
            <person name="Cheng J."/>
            <person name="Xu D."/>
            <person name="Hellsten U."/>
            <person name="May G.D."/>
            <person name="Yu Y."/>
            <person name="Sakurai T."/>
            <person name="Umezawa T."/>
            <person name="Bhattacharyya M.K."/>
            <person name="Sandhu D."/>
            <person name="Valliyodan B."/>
            <person name="Lindquist E."/>
            <person name="Peto M."/>
            <person name="Grant D."/>
            <person name="Shu S."/>
            <person name="Goodstein D."/>
            <person name="Barry K."/>
            <person name="Futrell-Griggs M."/>
            <person name="Abernathy B."/>
            <person name="Du J."/>
            <person name="Tian Z."/>
            <person name="Zhu L."/>
            <person name="Gill N."/>
            <person name="Joshi T."/>
            <person name="Libault M."/>
            <person name="Sethuraman A."/>
            <person name="Zhang X.-C."/>
            <person name="Shinozaki K."/>
            <person name="Nguyen H.T."/>
            <person name="Wing R.A."/>
            <person name="Cregan P."/>
            <person name="Specht J."/>
            <person name="Grimwood J."/>
            <person name="Rokhsar D."/>
            <person name="Stacey G."/>
            <person name="Shoemaker R.C."/>
            <person name="Jackson S.A."/>
        </authorList>
    </citation>
    <scope>NUCLEOTIDE SEQUENCE</scope>
    <source>
        <strain evidence="2">cv. Williams 82</strain>
        <tissue evidence="1">Callus</tissue>
    </source>
</reference>
<organism evidence="1">
    <name type="scientific">Glycine max</name>
    <name type="common">Soybean</name>
    <name type="synonym">Glycine hispida</name>
    <dbReference type="NCBI Taxonomy" id="3847"/>
    <lineage>
        <taxon>Eukaryota</taxon>
        <taxon>Viridiplantae</taxon>
        <taxon>Streptophyta</taxon>
        <taxon>Embryophyta</taxon>
        <taxon>Tracheophyta</taxon>
        <taxon>Spermatophyta</taxon>
        <taxon>Magnoliopsida</taxon>
        <taxon>eudicotyledons</taxon>
        <taxon>Gunneridae</taxon>
        <taxon>Pentapetalae</taxon>
        <taxon>rosids</taxon>
        <taxon>fabids</taxon>
        <taxon>Fabales</taxon>
        <taxon>Fabaceae</taxon>
        <taxon>Papilionoideae</taxon>
        <taxon>50 kb inversion clade</taxon>
        <taxon>NPAAA clade</taxon>
        <taxon>indigoferoid/millettioid clade</taxon>
        <taxon>Phaseoleae</taxon>
        <taxon>Glycine</taxon>
        <taxon>Glycine subgen. Soja</taxon>
    </lineage>
</organism>
<proteinExistence type="predicted"/>
<accession>A0A0R0JFT6</accession>